<comment type="caution">
    <text evidence="7">The sequence shown here is derived from an EMBL/GenBank/DDBJ whole genome shotgun (WGS) entry which is preliminary data.</text>
</comment>
<reference evidence="7 8" key="1">
    <citation type="submission" date="2020-01" db="EMBL/GenBank/DDBJ databases">
        <title>Draft Genome Sequence of Vibrio sp. strain OCN044, Isolated from a Healthy Coral at Palmyra Atoll.</title>
        <authorList>
            <person name="Videau P."/>
            <person name="Loughran R."/>
            <person name="Esquivel A."/>
            <person name="Deadmond M."/>
            <person name="Paddock B.E."/>
            <person name="Saw J.H."/>
            <person name="Ushijima B."/>
        </authorList>
    </citation>
    <scope>NUCLEOTIDE SEQUENCE [LARGE SCALE GENOMIC DNA]</scope>
    <source>
        <strain evidence="7 8">OCN044</strain>
    </source>
</reference>
<dbReference type="PANTHER" id="PTHR12151:SF25">
    <property type="entry name" value="LINALOOL DEHYDRATASE_ISOMERASE DOMAIN-CONTAINING PROTEIN"/>
    <property type="match status" value="1"/>
</dbReference>
<dbReference type="Pfam" id="PF02630">
    <property type="entry name" value="SCO1-SenC"/>
    <property type="match status" value="1"/>
</dbReference>
<keyword evidence="5" id="KW-0732">Signal</keyword>
<sequence length="199" mass="22243">MSKKWSLILVAAFALGFGVNSYLDSKPDEEAPVTSNKEVILFGKDDKPVSIFDQQDSRIRIVYFGFTRCPDVCPTSLAMLAGAFNQIDDSTKSKFRPVFISLDPERDAAADSYKYAQYFHPMIEGLSAPLDVTTPLAHKYGVIFRKTQLKNSELKYTLDHSSYFYFLKPDGKLITKVPHTLTPAPLVQAMKTLTSQGNS</sequence>
<dbReference type="SUPFAM" id="SSF52833">
    <property type="entry name" value="Thioredoxin-like"/>
    <property type="match status" value="1"/>
</dbReference>
<feature type="disulfide bond" description="Redox-active" evidence="4">
    <location>
        <begin position="69"/>
        <end position="73"/>
    </location>
</feature>
<dbReference type="EMBL" id="WWEU01000002">
    <property type="protein sequence ID" value="MYM59241.1"/>
    <property type="molecule type" value="Genomic_DNA"/>
</dbReference>
<dbReference type="Gene3D" id="3.40.30.10">
    <property type="entry name" value="Glutaredoxin"/>
    <property type="match status" value="1"/>
</dbReference>
<protein>
    <submittedName>
        <fullName evidence="7">SCO family protein</fullName>
    </submittedName>
</protein>
<evidence type="ECO:0000256" key="4">
    <source>
        <dbReference type="PIRSR" id="PIRSR603782-2"/>
    </source>
</evidence>
<dbReference type="CDD" id="cd02968">
    <property type="entry name" value="SCO"/>
    <property type="match status" value="1"/>
</dbReference>
<name>A0A6L8LT07_9VIBR</name>
<dbReference type="RefSeq" id="WP_160928807.1">
    <property type="nucleotide sequence ID" value="NZ_WWEU01000002.1"/>
</dbReference>
<evidence type="ECO:0000259" key="6">
    <source>
        <dbReference type="PROSITE" id="PS51352"/>
    </source>
</evidence>
<evidence type="ECO:0000256" key="3">
    <source>
        <dbReference type="PIRSR" id="PIRSR603782-1"/>
    </source>
</evidence>
<feature type="signal peptide" evidence="5">
    <location>
        <begin position="1"/>
        <end position="21"/>
    </location>
</feature>
<proteinExistence type="inferred from homology"/>
<evidence type="ECO:0000256" key="2">
    <source>
        <dbReference type="ARBA" id="ARBA00023008"/>
    </source>
</evidence>
<evidence type="ECO:0000313" key="7">
    <source>
        <dbReference type="EMBL" id="MYM59241.1"/>
    </source>
</evidence>
<evidence type="ECO:0000256" key="1">
    <source>
        <dbReference type="ARBA" id="ARBA00010996"/>
    </source>
</evidence>
<evidence type="ECO:0000256" key="5">
    <source>
        <dbReference type="SAM" id="SignalP"/>
    </source>
</evidence>
<dbReference type="InterPro" id="IPR003782">
    <property type="entry name" value="SCO1/SenC"/>
</dbReference>
<evidence type="ECO:0000313" key="8">
    <source>
        <dbReference type="Proteomes" id="UP000478571"/>
    </source>
</evidence>
<dbReference type="AlphaFoldDB" id="A0A6L8LT07"/>
<keyword evidence="4" id="KW-1015">Disulfide bond</keyword>
<gene>
    <name evidence="7" type="ORF">GTG28_08395</name>
</gene>
<dbReference type="InterPro" id="IPR036249">
    <property type="entry name" value="Thioredoxin-like_sf"/>
</dbReference>
<organism evidence="7 8">
    <name type="scientific">Vibrio tetraodonis subsp. pristinus</name>
    <dbReference type="NCBI Taxonomy" id="2695891"/>
    <lineage>
        <taxon>Bacteria</taxon>
        <taxon>Pseudomonadati</taxon>
        <taxon>Pseudomonadota</taxon>
        <taxon>Gammaproteobacteria</taxon>
        <taxon>Vibrionales</taxon>
        <taxon>Vibrionaceae</taxon>
        <taxon>Vibrio</taxon>
    </lineage>
</organism>
<feature type="binding site" evidence="3">
    <location>
        <position position="160"/>
    </location>
    <ligand>
        <name>Cu cation</name>
        <dbReference type="ChEBI" id="CHEBI:23378"/>
    </ligand>
</feature>
<keyword evidence="3" id="KW-0479">Metal-binding</keyword>
<keyword evidence="2 3" id="KW-0186">Copper</keyword>
<keyword evidence="8" id="KW-1185">Reference proteome</keyword>
<feature type="chain" id="PRO_5026983510" evidence="5">
    <location>
        <begin position="22"/>
        <end position="199"/>
    </location>
</feature>
<dbReference type="Proteomes" id="UP000478571">
    <property type="component" value="Unassembled WGS sequence"/>
</dbReference>
<dbReference type="PROSITE" id="PS51352">
    <property type="entry name" value="THIOREDOXIN_2"/>
    <property type="match status" value="1"/>
</dbReference>
<dbReference type="InterPro" id="IPR013766">
    <property type="entry name" value="Thioredoxin_domain"/>
</dbReference>
<accession>A0A6L8LT07</accession>
<feature type="binding site" evidence="3">
    <location>
        <position position="69"/>
    </location>
    <ligand>
        <name>Cu cation</name>
        <dbReference type="ChEBI" id="CHEBI:23378"/>
    </ligand>
</feature>
<dbReference type="PANTHER" id="PTHR12151">
    <property type="entry name" value="ELECTRON TRANSPORT PROTIN SCO1/SENC FAMILY MEMBER"/>
    <property type="match status" value="1"/>
</dbReference>
<feature type="domain" description="Thioredoxin" evidence="6">
    <location>
        <begin position="20"/>
        <end position="195"/>
    </location>
</feature>
<dbReference type="GO" id="GO:0046872">
    <property type="term" value="F:metal ion binding"/>
    <property type="evidence" value="ECO:0007669"/>
    <property type="project" value="UniProtKB-KW"/>
</dbReference>
<feature type="binding site" evidence="3">
    <location>
        <position position="73"/>
    </location>
    <ligand>
        <name>Cu cation</name>
        <dbReference type="ChEBI" id="CHEBI:23378"/>
    </ligand>
</feature>
<comment type="similarity">
    <text evidence="1">Belongs to the SCO1/2 family.</text>
</comment>